<dbReference type="Proteomes" id="UP000214618">
    <property type="component" value="Chromosome"/>
</dbReference>
<gene>
    <name evidence="1" type="ORF">BS1321_10385</name>
</gene>
<evidence type="ECO:0000313" key="2">
    <source>
        <dbReference type="Proteomes" id="UP000214618"/>
    </source>
</evidence>
<name>A0A223EGI8_9BACI</name>
<protein>
    <submittedName>
        <fullName evidence="1">Uncharacterized protein</fullName>
    </submittedName>
</protein>
<accession>A0A223EGI8</accession>
<dbReference type="EMBL" id="CP017704">
    <property type="protein sequence ID" value="ASS94326.1"/>
    <property type="molecule type" value="Genomic_DNA"/>
</dbReference>
<proteinExistence type="predicted"/>
<organism evidence="1 2">
    <name type="scientific">Peribacillus simplex NBRC 15720 = DSM 1321</name>
    <dbReference type="NCBI Taxonomy" id="1349754"/>
    <lineage>
        <taxon>Bacteria</taxon>
        <taxon>Bacillati</taxon>
        <taxon>Bacillota</taxon>
        <taxon>Bacilli</taxon>
        <taxon>Bacillales</taxon>
        <taxon>Bacillaceae</taxon>
        <taxon>Peribacillus</taxon>
    </lineage>
</organism>
<evidence type="ECO:0000313" key="1">
    <source>
        <dbReference type="EMBL" id="ASS94326.1"/>
    </source>
</evidence>
<reference evidence="1 2" key="1">
    <citation type="submission" date="2016-10" db="EMBL/GenBank/DDBJ databases">
        <title>The whole genome sequencing and assembly of Bacillus simplex DSM 1321 strain.</title>
        <authorList>
            <person name="Park M.-K."/>
            <person name="Lee Y.-J."/>
            <person name="Yi H."/>
            <person name="Bahn Y.-S."/>
            <person name="Kim J.F."/>
            <person name="Lee D.-W."/>
        </authorList>
    </citation>
    <scope>NUCLEOTIDE SEQUENCE [LARGE SCALE GENOMIC DNA]</scope>
    <source>
        <strain evidence="1 2">DSM 1321</strain>
    </source>
</reference>
<dbReference type="AlphaFoldDB" id="A0A223EGI8"/>
<sequence>MYQDFIKIKTVKETKAYKGKINLLKEFNVCYTLDADVKWEKIKKGLSSKKEDVLQEVLKRMEHCEYFIVKSDSKHHIINTSLIRYIRIFDGNK</sequence>